<comment type="caution">
    <text evidence="2">The sequence shown here is derived from an EMBL/GenBank/DDBJ whole genome shotgun (WGS) entry which is preliminary data.</text>
</comment>
<dbReference type="InterPro" id="IPR038740">
    <property type="entry name" value="BioF2-like_GNAT_dom"/>
</dbReference>
<name>A0A5C6TY16_9BURK</name>
<gene>
    <name evidence="2" type="ORF">FSC37_00095</name>
</gene>
<dbReference type="GO" id="GO:0016740">
    <property type="term" value="F:transferase activity"/>
    <property type="evidence" value="ECO:0007669"/>
    <property type="project" value="UniProtKB-KW"/>
</dbReference>
<proteinExistence type="predicted"/>
<keyword evidence="2" id="KW-0808">Transferase</keyword>
<accession>A0A5C6TY16</accession>
<dbReference type="AlphaFoldDB" id="A0A5C6TY16"/>
<reference evidence="2 3" key="1">
    <citation type="submission" date="2019-08" db="EMBL/GenBank/DDBJ databases">
        <authorList>
            <person name="Khan S.A."/>
            <person name="Jeon C.O."/>
            <person name="Jeong S.E."/>
        </authorList>
    </citation>
    <scope>NUCLEOTIDE SEQUENCE [LARGE SCALE GENOMIC DNA]</scope>
    <source>
        <strain evidence="3">IMCC1728</strain>
    </source>
</reference>
<evidence type="ECO:0000259" key="1">
    <source>
        <dbReference type="Pfam" id="PF13480"/>
    </source>
</evidence>
<dbReference type="InterPro" id="IPR016181">
    <property type="entry name" value="Acyl_CoA_acyltransferase"/>
</dbReference>
<feature type="domain" description="BioF2-like acetyltransferase" evidence="1">
    <location>
        <begin position="192"/>
        <end position="333"/>
    </location>
</feature>
<dbReference type="Proteomes" id="UP000321832">
    <property type="component" value="Unassembled WGS sequence"/>
</dbReference>
<dbReference type="EMBL" id="VOPW01000001">
    <property type="protein sequence ID" value="TXC65119.1"/>
    <property type="molecule type" value="Genomic_DNA"/>
</dbReference>
<sequence>MHRPTTGAGRAHPYHRVRALDPLDLSARDVQAWVALEARAAEPNAFLSPHFILPALRHLDPQIKPMALFVERVFAGQRELLGVAVLRRTAGTRSFPLSHWIAYASRHSYLSGLLVDQERPDEVIETVLHHLDRKGGHNGLELPRVELDGRVGRALAESVLVGHGVDAGIGERRAVLHPASAGPALVKQVFGKRAKDLERRMRRLREQGEVNWRCHRGAGMPAAVVEDFLALEHAGWKGSEGTSLRANAPDERFFREMVAGFAEEQRAVFTEVVLDGRAIASACHFLSGGAGFCFKIGWDPQYRAFSPGILNEVEFIRHAPEVFADVGFFDSGASEDSFINELWPERRTLGTITLTTAPLARWVAQTASSAHRLRRQWQTSPLHPLSWHASKPEWITVASESLSTFPIVL</sequence>
<keyword evidence="3" id="KW-1185">Reference proteome</keyword>
<dbReference type="Pfam" id="PF13480">
    <property type="entry name" value="Acetyltransf_6"/>
    <property type="match status" value="1"/>
</dbReference>
<protein>
    <submittedName>
        <fullName evidence="2">GNAT family N-acetyltransferase</fullName>
    </submittedName>
</protein>
<organism evidence="2 3">
    <name type="scientific">Piscinibacter aquaticus</name>
    <dbReference type="NCBI Taxonomy" id="392597"/>
    <lineage>
        <taxon>Bacteria</taxon>
        <taxon>Pseudomonadati</taxon>
        <taxon>Pseudomonadota</taxon>
        <taxon>Betaproteobacteria</taxon>
        <taxon>Burkholderiales</taxon>
        <taxon>Sphaerotilaceae</taxon>
        <taxon>Piscinibacter</taxon>
    </lineage>
</organism>
<evidence type="ECO:0000313" key="2">
    <source>
        <dbReference type="EMBL" id="TXC65119.1"/>
    </source>
</evidence>
<dbReference type="SUPFAM" id="SSF55729">
    <property type="entry name" value="Acyl-CoA N-acyltransferases (Nat)"/>
    <property type="match status" value="1"/>
</dbReference>
<evidence type="ECO:0000313" key="3">
    <source>
        <dbReference type="Proteomes" id="UP000321832"/>
    </source>
</evidence>